<dbReference type="InterPro" id="IPR004089">
    <property type="entry name" value="MCPsignal_dom"/>
</dbReference>
<feature type="domain" description="Methyl-accepting transducer" evidence="8">
    <location>
        <begin position="279"/>
        <end position="536"/>
    </location>
</feature>
<proteinExistence type="inferred from homology"/>
<dbReference type="PROSITE" id="PS50111">
    <property type="entry name" value="CHEMOTAXIS_TRANSDUC_2"/>
    <property type="match status" value="1"/>
</dbReference>
<dbReference type="Pfam" id="PF00672">
    <property type="entry name" value="HAMP"/>
    <property type="match status" value="1"/>
</dbReference>
<dbReference type="SUPFAM" id="SSF58104">
    <property type="entry name" value="Methyl-accepting chemotaxis protein (MCP) signaling domain"/>
    <property type="match status" value="1"/>
</dbReference>
<dbReference type="SMART" id="SM00304">
    <property type="entry name" value="HAMP"/>
    <property type="match status" value="1"/>
</dbReference>
<dbReference type="CDD" id="cd06225">
    <property type="entry name" value="HAMP"/>
    <property type="match status" value="1"/>
</dbReference>
<comment type="subcellular location">
    <subcellularLocation>
        <location evidence="1">Cell membrane</location>
    </subcellularLocation>
</comment>
<keyword evidence="11" id="KW-1185">Reference proteome</keyword>
<dbReference type="Pfam" id="PF00015">
    <property type="entry name" value="MCPsignal"/>
    <property type="match status" value="1"/>
</dbReference>
<comment type="similarity">
    <text evidence="5">Belongs to the methyl-accepting chemotaxis (MCP) protein family.</text>
</comment>
<evidence type="ECO:0000256" key="1">
    <source>
        <dbReference type="ARBA" id="ARBA00004236"/>
    </source>
</evidence>
<evidence type="ECO:0000259" key="9">
    <source>
        <dbReference type="PROSITE" id="PS50885"/>
    </source>
</evidence>
<evidence type="ECO:0000256" key="3">
    <source>
        <dbReference type="ARBA" id="ARBA00023136"/>
    </source>
</evidence>
<evidence type="ECO:0000313" key="11">
    <source>
        <dbReference type="Proteomes" id="UP000037405"/>
    </source>
</evidence>
<name>A0A0M0GL58_9BACI</name>
<keyword evidence="2" id="KW-1003">Cell membrane</keyword>
<dbReference type="EMBL" id="LGUE01000003">
    <property type="protein sequence ID" value="KON90579.1"/>
    <property type="molecule type" value="Genomic_DNA"/>
</dbReference>
<dbReference type="GO" id="GO:0005886">
    <property type="term" value="C:plasma membrane"/>
    <property type="evidence" value="ECO:0007669"/>
    <property type="project" value="UniProtKB-SubCell"/>
</dbReference>
<evidence type="ECO:0008006" key="12">
    <source>
        <dbReference type="Google" id="ProtNLM"/>
    </source>
</evidence>
<dbReference type="Proteomes" id="UP000037405">
    <property type="component" value="Unassembled WGS sequence"/>
</dbReference>
<feature type="transmembrane region" description="Helical" evidence="7">
    <location>
        <begin position="184"/>
        <end position="206"/>
    </location>
</feature>
<gene>
    <name evidence="10" type="ORF">AF331_09410</name>
</gene>
<feature type="transmembrane region" description="Helical" evidence="7">
    <location>
        <begin position="20"/>
        <end position="43"/>
    </location>
</feature>
<evidence type="ECO:0000259" key="8">
    <source>
        <dbReference type="PROSITE" id="PS50111"/>
    </source>
</evidence>
<keyword evidence="3 7" id="KW-0472">Membrane</keyword>
<accession>A0A0M0GL58</accession>
<dbReference type="InterPro" id="IPR003660">
    <property type="entry name" value="HAMP_dom"/>
</dbReference>
<comment type="caution">
    <text evidence="10">The sequence shown here is derived from an EMBL/GenBank/DDBJ whole genome shotgun (WGS) entry which is preliminary data.</text>
</comment>
<evidence type="ECO:0000256" key="2">
    <source>
        <dbReference type="ARBA" id="ARBA00022475"/>
    </source>
</evidence>
<dbReference type="STRING" id="189381.GCA_900166615_00606"/>
<dbReference type="PATRIC" id="fig|189381.12.peg.3790"/>
<evidence type="ECO:0000256" key="6">
    <source>
        <dbReference type="PROSITE-ProRule" id="PRU00284"/>
    </source>
</evidence>
<sequence length="565" mass="62437">MKSFNLNPKKSLQGQMFLNFMIPFAIIGLALFIFVKSITGYIIDEHVLPEFDQILEMNGENLSSFTDEKVVNQVIAGEGGESQLTTFLDEYAKGKEGLEYVYVLTKQNGKDYIVGMNGSTDAMVESPFTDDQARAFEEKKSVLTSIYTDKWGSHKSYFVPVDGSDAIIGVDMSTQFIDDLVNTINLFLIGFVVMAILIGGVIAYLFGRNMNKHIQKLVHSMDKMASGDLTEEITTTRKDEIGTLSHKFEHMRGNLIRMIESVKANADSIDATSVDLVTGFSEMTEASEQIATGTMEEARASESRSQHIERISTGTTSMSDEVKTLTEQTGRIDQFTQSTSQRAKEGSDQIVRITDQITRIQKNSQISHERLVTLENKIVAINRDIDLIKDISDQTNLLSLNASIEAARAGEAGKGFAVVAEEVQNLARLTDSNVKTINQAIQEINQQTAEMMDANKEVNSDIEDGVNLVATSGELFETIFHGVQGLSDEVRKMVSSMDTVQSNTKDSIESIHEIAAISEEGVATLQEIASSSEQQNTTVRTLQSKNSELKAMADSLKEEVQRFKL</sequence>
<reference evidence="11" key="1">
    <citation type="submission" date="2015-07" db="EMBL/GenBank/DDBJ databases">
        <title>Fjat-14235 jcm11544.</title>
        <authorList>
            <person name="Liu B."/>
            <person name="Wang J."/>
            <person name="Zhu Y."/>
            <person name="Liu G."/>
            <person name="Chen Q."/>
            <person name="Chen Z."/>
            <person name="Lan J."/>
            <person name="Che J."/>
            <person name="Ge C."/>
            <person name="Shi H."/>
            <person name="Pan Z."/>
            <person name="Liu X."/>
        </authorList>
    </citation>
    <scope>NUCLEOTIDE SEQUENCE [LARGE SCALE GENOMIC DNA]</scope>
    <source>
        <strain evidence="11">JCM 11544</strain>
    </source>
</reference>
<dbReference type="PANTHER" id="PTHR32089">
    <property type="entry name" value="METHYL-ACCEPTING CHEMOTAXIS PROTEIN MCPB"/>
    <property type="match status" value="1"/>
</dbReference>
<dbReference type="PANTHER" id="PTHR32089:SF112">
    <property type="entry name" value="LYSOZYME-LIKE PROTEIN-RELATED"/>
    <property type="match status" value="1"/>
</dbReference>
<dbReference type="Gene3D" id="6.10.340.10">
    <property type="match status" value="1"/>
</dbReference>
<dbReference type="AlphaFoldDB" id="A0A0M0GL58"/>
<feature type="domain" description="HAMP" evidence="9">
    <location>
        <begin position="208"/>
        <end position="260"/>
    </location>
</feature>
<dbReference type="RefSeq" id="WP_053427900.1">
    <property type="nucleotide sequence ID" value="NZ_LGUE01000003.1"/>
</dbReference>
<evidence type="ECO:0000256" key="7">
    <source>
        <dbReference type="SAM" id="Phobius"/>
    </source>
</evidence>
<keyword evidence="4 6" id="KW-0807">Transducer</keyword>
<dbReference type="SMART" id="SM00283">
    <property type="entry name" value="MA"/>
    <property type="match status" value="1"/>
</dbReference>
<evidence type="ECO:0000256" key="4">
    <source>
        <dbReference type="ARBA" id="ARBA00023224"/>
    </source>
</evidence>
<organism evidence="10 11">
    <name type="scientific">Rossellomorea marisflavi</name>
    <dbReference type="NCBI Taxonomy" id="189381"/>
    <lineage>
        <taxon>Bacteria</taxon>
        <taxon>Bacillati</taxon>
        <taxon>Bacillota</taxon>
        <taxon>Bacilli</taxon>
        <taxon>Bacillales</taxon>
        <taxon>Bacillaceae</taxon>
        <taxon>Rossellomorea</taxon>
    </lineage>
</organism>
<dbReference type="Gene3D" id="1.10.287.950">
    <property type="entry name" value="Methyl-accepting chemotaxis protein"/>
    <property type="match status" value="1"/>
</dbReference>
<keyword evidence="7" id="KW-0812">Transmembrane</keyword>
<evidence type="ECO:0000313" key="10">
    <source>
        <dbReference type="EMBL" id="KON90579.1"/>
    </source>
</evidence>
<keyword evidence="7" id="KW-1133">Transmembrane helix</keyword>
<dbReference type="GO" id="GO:0007165">
    <property type="term" value="P:signal transduction"/>
    <property type="evidence" value="ECO:0007669"/>
    <property type="project" value="UniProtKB-KW"/>
</dbReference>
<evidence type="ECO:0000256" key="5">
    <source>
        <dbReference type="ARBA" id="ARBA00029447"/>
    </source>
</evidence>
<dbReference type="OrthoDB" id="369835at2"/>
<protein>
    <recommendedName>
        <fullName evidence="12">Methyl-accepting chemotaxis protein</fullName>
    </recommendedName>
</protein>
<dbReference type="PROSITE" id="PS50885">
    <property type="entry name" value="HAMP"/>
    <property type="match status" value="1"/>
</dbReference>